<name>A0A9P0CGW0_9CUCU</name>
<dbReference type="InterPro" id="IPR036047">
    <property type="entry name" value="F-box-like_dom_sf"/>
</dbReference>
<dbReference type="PROSITE" id="PS50181">
    <property type="entry name" value="FBOX"/>
    <property type="match status" value="1"/>
</dbReference>
<reference evidence="2" key="1">
    <citation type="submission" date="2022-01" db="EMBL/GenBank/DDBJ databases">
        <authorList>
            <person name="King R."/>
        </authorList>
    </citation>
    <scope>NUCLEOTIDE SEQUENCE</scope>
</reference>
<evidence type="ECO:0000313" key="3">
    <source>
        <dbReference type="Proteomes" id="UP001153636"/>
    </source>
</evidence>
<dbReference type="Gene3D" id="3.80.10.10">
    <property type="entry name" value="Ribonuclease Inhibitor"/>
    <property type="match status" value="1"/>
</dbReference>
<keyword evidence="3" id="KW-1185">Reference proteome</keyword>
<evidence type="ECO:0000259" key="1">
    <source>
        <dbReference type="PROSITE" id="PS50181"/>
    </source>
</evidence>
<gene>
    <name evidence="2" type="ORF">PSYICH_LOCUS1686</name>
</gene>
<organism evidence="2 3">
    <name type="scientific">Psylliodes chrysocephalus</name>
    <dbReference type="NCBI Taxonomy" id="3402493"/>
    <lineage>
        <taxon>Eukaryota</taxon>
        <taxon>Metazoa</taxon>
        <taxon>Ecdysozoa</taxon>
        <taxon>Arthropoda</taxon>
        <taxon>Hexapoda</taxon>
        <taxon>Insecta</taxon>
        <taxon>Pterygota</taxon>
        <taxon>Neoptera</taxon>
        <taxon>Endopterygota</taxon>
        <taxon>Coleoptera</taxon>
        <taxon>Polyphaga</taxon>
        <taxon>Cucujiformia</taxon>
        <taxon>Chrysomeloidea</taxon>
        <taxon>Chrysomelidae</taxon>
        <taxon>Galerucinae</taxon>
        <taxon>Alticini</taxon>
        <taxon>Psylliodes</taxon>
    </lineage>
</organism>
<dbReference type="AlphaFoldDB" id="A0A9P0CGW0"/>
<dbReference type="EMBL" id="OV651822">
    <property type="protein sequence ID" value="CAH1100433.1"/>
    <property type="molecule type" value="Genomic_DNA"/>
</dbReference>
<sequence>MEQLPNEILIRILRFLNIYDLLQFCEVFKDLDYFLRDKDVISYTDWSKRFEIHNMNLCKFISMKMNPNCIKILKINGIYWIPAHDLRKLLTKLPALEELHAVDTKLGFRSKDVVEYFKLKKLAVSVEDDHFEYETVMASENLKLLKHLYLKILLKKEDHREIATGLRLFFCKLKHLVELWIQDDHESLYRINYERLVVQLKNLQKFVLRSKSVLPMYDFSFVGLTKTFECRRCNTEGELIFERILNRKSSTKKSIFEPKESDIEKAWDVFESLHADLPCGPKEYKLLSIREELENIHFEELHFCHTVILCNSKYVDAALQILKTNNCRSLKKLNFRSCLFQDFFRTQKREGDILIFKKPRIGVKTDILSHPFHKVATNLKNLVELEIYNCPGCNSGAVISAYHLIANFKKLEKLNLEIPLLLDGSFLEQLFKNCLKLENLNLTITSTNETFLKNLYEKLPNAAALKHFRLVCPRVNIEKLFLGLNQIVERRLLRIFIKCDSINYSTTSNERELFSSFLETHPQLVFFVLLINQATAKQVSDINKIIYEYKKRNTAKIFYCKKEIDPLTGVFPIPSAHRDIIFNRTEVGVIDFDKF</sequence>
<proteinExistence type="predicted"/>
<evidence type="ECO:0000313" key="2">
    <source>
        <dbReference type="EMBL" id="CAH1100433.1"/>
    </source>
</evidence>
<dbReference type="InterPro" id="IPR032675">
    <property type="entry name" value="LRR_dom_sf"/>
</dbReference>
<dbReference type="InterPro" id="IPR001810">
    <property type="entry name" value="F-box_dom"/>
</dbReference>
<dbReference type="SUPFAM" id="SSF52047">
    <property type="entry name" value="RNI-like"/>
    <property type="match status" value="1"/>
</dbReference>
<accession>A0A9P0CGW0</accession>
<dbReference type="Proteomes" id="UP001153636">
    <property type="component" value="Chromosome 10"/>
</dbReference>
<protein>
    <recommendedName>
        <fullName evidence="1">F-box domain-containing protein</fullName>
    </recommendedName>
</protein>
<dbReference type="OrthoDB" id="6705608at2759"/>
<dbReference type="SUPFAM" id="SSF81383">
    <property type="entry name" value="F-box domain"/>
    <property type="match status" value="1"/>
</dbReference>
<feature type="domain" description="F-box" evidence="1">
    <location>
        <begin position="1"/>
        <end position="49"/>
    </location>
</feature>
<dbReference type="CDD" id="cd09917">
    <property type="entry name" value="F-box_SF"/>
    <property type="match status" value="1"/>
</dbReference>
<dbReference type="Pfam" id="PF00646">
    <property type="entry name" value="F-box"/>
    <property type="match status" value="1"/>
</dbReference>